<dbReference type="SUPFAM" id="SSF55729">
    <property type="entry name" value="Acyl-CoA N-acyltransferases (Nat)"/>
    <property type="match status" value="1"/>
</dbReference>
<organism evidence="2 3">
    <name type="scientific">Cellulomonas uda</name>
    <dbReference type="NCBI Taxonomy" id="1714"/>
    <lineage>
        <taxon>Bacteria</taxon>
        <taxon>Bacillati</taxon>
        <taxon>Actinomycetota</taxon>
        <taxon>Actinomycetes</taxon>
        <taxon>Micrococcales</taxon>
        <taxon>Cellulomonadaceae</taxon>
        <taxon>Cellulomonas</taxon>
    </lineage>
</organism>
<sequence>MTSAHLPGCQPALTTTVRADRVLLRRFTPDDGEGLHASLSRPEAVRFEPYGVQTRAQCDALAATRAHDPSFWAVCRGSDGALVGTLYLHHDDPHEWRGYTLGYVFHPDHWHQGYATEACRALLDVCFGLWGAHRVSAHCDPRNDASWRLLERLGLRREGHVRQAASFSTDDAGRPVWHDAYLYAVLDSEWDRPEG</sequence>
<keyword evidence="2" id="KW-0808">Transferase</keyword>
<dbReference type="InterPro" id="IPR000182">
    <property type="entry name" value="GNAT_dom"/>
</dbReference>
<dbReference type="PROSITE" id="PS51186">
    <property type="entry name" value="GNAT"/>
    <property type="match status" value="1"/>
</dbReference>
<comment type="caution">
    <text evidence="2">The sequence shown here is derived from an EMBL/GenBank/DDBJ whole genome shotgun (WGS) entry which is preliminary data.</text>
</comment>
<keyword evidence="3" id="KW-1185">Reference proteome</keyword>
<dbReference type="PANTHER" id="PTHR43792">
    <property type="entry name" value="GNAT FAMILY, PUTATIVE (AFU_ORTHOLOGUE AFUA_3G00765)-RELATED-RELATED"/>
    <property type="match status" value="1"/>
</dbReference>
<dbReference type="Gene3D" id="3.40.630.30">
    <property type="match status" value="1"/>
</dbReference>
<dbReference type="EMBL" id="BJLP01000001">
    <property type="protein sequence ID" value="GEA79640.1"/>
    <property type="molecule type" value="Genomic_DNA"/>
</dbReference>
<evidence type="ECO:0000313" key="2">
    <source>
        <dbReference type="EMBL" id="GEA79640.1"/>
    </source>
</evidence>
<dbReference type="RefSeq" id="WP_141317793.1">
    <property type="nucleotide sequence ID" value="NZ_BJLP01000001.1"/>
</dbReference>
<protein>
    <submittedName>
        <fullName evidence="2">N-acetyltransferase</fullName>
    </submittedName>
</protein>
<dbReference type="Proteomes" id="UP000315842">
    <property type="component" value="Unassembled WGS sequence"/>
</dbReference>
<dbReference type="GO" id="GO:0016747">
    <property type="term" value="F:acyltransferase activity, transferring groups other than amino-acyl groups"/>
    <property type="evidence" value="ECO:0007669"/>
    <property type="project" value="InterPro"/>
</dbReference>
<proteinExistence type="predicted"/>
<dbReference type="InterPro" id="IPR016181">
    <property type="entry name" value="Acyl_CoA_acyltransferase"/>
</dbReference>
<accession>A0A4Y3K9Z3</accession>
<evidence type="ECO:0000259" key="1">
    <source>
        <dbReference type="PROSITE" id="PS51186"/>
    </source>
</evidence>
<dbReference type="Pfam" id="PF13302">
    <property type="entry name" value="Acetyltransf_3"/>
    <property type="match status" value="1"/>
</dbReference>
<dbReference type="CDD" id="cd04301">
    <property type="entry name" value="NAT_SF"/>
    <property type="match status" value="1"/>
</dbReference>
<gene>
    <name evidence="2" type="ORF">CUD01_00840</name>
</gene>
<name>A0A4Y3K9Z3_CELUD</name>
<evidence type="ECO:0000313" key="3">
    <source>
        <dbReference type="Proteomes" id="UP000315842"/>
    </source>
</evidence>
<dbReference type="AlphaFoldDB" id="A0A4Y3K9Z3"/>
<feature type="domain" description="N-acetyltransferase" evidence="1">
    <location>
        <begin position="22"/>
        <end position="188"/>
    </location>
</feature>
<dbReference type="InterPro" id="IPR051531">
    <property type="entry name" value="N-acetyltransferase"/>
</dbReference>
<reference evidence="2 3" key="1">
    <citation type="submission" date="2019-06" db="EMBL/GenBank/DDBJ databases">
        <title>Whole genome shotgun sequence of Cellulomonas uda NBRC 3747.</title>
        <authorList>
            <person name="Hosoyama A."/>
            <person name="Uohara A."/>
            <person name="Ohji S."/>
            <person name="Ichikawa N."/>
        </authorList>
    </citation>
    <scope>NUCLEOTIDE SEQUENCE [LARGE SCALE GENOMIC DNA]</scope>
    <source>
        <strain evidence="2 3">NBRC 3747</strain>
    </source>
</reference>